<dbReference type="KEGG" id="bapa:BBC0178_001240"/>
<dbReference type="EMBL" id="CP015820">
    <property type="protein sequence ID" value="AQT41632.1"/>
    <property type="molecule type" value="Genomic_DNA"/>
</dbReference>
<name>A0A1U9M846_9HYPH</name>
<organism evidence="2 3">
    <name type="scientific">Bartonella apihabitans</name>
    <dbReference type="NCBI Taxonomy" id="2750929"/>
    <lineage>
        <taxon>Bacteria</taxon>
        <taxon>Pseudomonadati</taxon>
        <taxon>Pseudomonadota</taxon>
        <taxon>Alphaproteobacteria</taxon>
        <taxon>Hyphomicrobiales</taxon>
        <taxon>Bartonellaceae</taxon>
        <taxon>Bartonella</taxon>
    </lineage>
</organism>
<dbReference type="PANTHER" id="PTHR43179:SF7">
    <property type="entry name" value="RHAMNOSYLTRANSFERASE WBBL"/>
    <property type="match status" value="1"/>
</dbReference>
<proteinExistence type="predicted"/>
<dbReference type="InterPro" id="IPR029044">
    <property type="entry name" value="Nucleotide-diphossugar_trans"/>
</dbReference>
<dbReference type="InterPro" id="IPR001173">
    <property type="entry name" value="Glyco_trans_2-like"/>
</dbReference>
<dbReference type="Proteomes" id="UP000189660">
    <property type="component" value="Chromosome"/>
</dbReference>
<sequence>MWNIFPFIRFEAKSFGNRIEWDESGKEPMVSIIIPSDNIENIRASLNSILTHTDYTNYEILVVTNSKIIDQLKNENQTISFVNYDKPFNFSDKCNQGAMQAKGQFLAFFNDDVRIINDDWLKQLVHVALIKGVGAVAPKMLYSNGTIQHAGMVTGVRRLVGTAFHAVPDIQHPYFNMADQIREVSLLCGACLLVSAKTFSQVGGFDSEHTPIAHSDVDLCFKIRELGQTCIYQPDSKLTHLGHLSIGKLEKNVSPKIDKSDIYLLKRWPEQVANDPYFTPLMRSLLYHDSPEDFSIYPGKRYDKNRRAMY</sequence>
<dbReference type="OrthoDB" id="9783791at2"/>
<evidence type="ECO:0000313" key="3">
    <source>
        <dbReference type="Proteomes" id="UP000189660"/>
    </source>
</evidence>
<dbReference type="RefSeq" id="WP_078038837.1">
    <property type="nucleotide sequence ID" value="NZ_CP015820.1"/>
</dbReference>
<gene>
    <name evidence="2" type="ORF">BBC0178_001240</name>
</gene>
<feature type="domain" description="Glycosyltransferase 2-like" evidence="1">
    <location>
        <begin position="31"/>
        <end position="152"/>
    </location>
</feature>
<keyword evidence="3" id="KW-1185">Reference proteome</keyword>
<dbReference type="Gene3D" id="3.90.550.10">
    <property type="entry name" value="Spore Coat Polysaccharide Biosynthesis Protein SpsA, Chain A"/>
    <property type="match status" value="1"/>
</dbReference>
<reference evidence="2 3" key="1">
    <citation type="submission" date="2016-11" db="EMBL/GenBank/DDBJ databases">
        <title>Comparative genomics of Bartonella apis.</title>
        <authorList>
            <person name="Engel P."/>
        </authorList>
    </citation>
    <scope>NUCLEOTIDE SEQUENCE [LARGE SCALE GENOMIC DNA]</scope>
    <source>
        <strain evidence="2 3">BBC0178</strain>
    </source>
</reference>
<accession>A0A1U9M846</accession>
<dbReference type="PANTHER" id="PTHR43179">
    <property type="entry name" value="RHAMNOSYLTRANSFERASE WBBL"/>
    <property type="match status" value="1"/>
</dbReference>
<protein>
    <submittedName>
        <fullName evidence="2">Glycosyltransferase, GT2 family</fullName>
    </submittedName>
</protein>
<dbReference type="Pfam" id="PF00535">
    <property type="entry name" value="Glycos_transf_2"/>
    <property type="match status" value="1"/>
</dbReference>
<dbReference type="AlphaFoldDB" id="A0A1U9M846"/>
<evidence type="ECO:0000313" key="2">
    <source>
        <dbReference type="EMBL" id="AQT41632.1"/>
    </source>
</evidence>
<dbReference type="SUPFAM" id="SSF53448">
    <property type="entry name" value="Nucleotide-diphospho-sugar transferases"/>
    <property type="match status" value="1"/>
</dbReference>
<evidence type="ECO:0000259" key="1">
    <source>
        <dbReference type="Pfam" id="PF00535"/>
    </source>
</evidence>